<reference evidence="1" key="2">
    <citation type="journal article" date="2015" name="Fish Shellfish Immunol.">
        <title>Early steps in the European eel (Anguilla anguilla)-Vibrio vulnificus interaction in the gills: Role of the RtxA13 toxin.</title>
        <authorList>
            <person name="Callol A."/>
            <person name="Pajuelo D."/>
            <person name="Ebbesson L."/>
            <person name="Teles M."/>
            <person name="MacKenzie S."/>
            <person name="Amaro C."/>
        </authorList>
    </citation>
    <scope>NUCLEOTIDE SEQUENCE</scope>
</reference>
<sequence length="54" mass="6072">MTLRDPTETQSASKNSLKLLAKDGCRKSYLCTEAEAEEALTRLSSWRRPVSREG</sequence>
<organism evidence="1">
    <name type="scientific">Anguilla anguilla</name>
    <name type="common">European freshwater eel</name>
    <name type="synonym">Muraena anguilla</name>
    <dbReference type="NCBI Taxonomy" id="7936"/>
    <lineage>
        <taxon>Eukaryota</taxon>
        <taxon>Metazoa</taxon>
        <taxon>Chordata</taxon>
        <taxon>Craniata</taxon>
        <taxon>Vertebrata</taxon>
        <taxon>Euteleostomi</taxon>
        <taxon>Actinopterygii</taxon>
        <taxon>Neopterygii</taxon>
        <taxon>Teleostei</taxon>
        <taxon>Anguilliformes</taxon>
        <taxon>Anguillidae</taxon>
        <taxon>Anguilla</taxon>
    </lineage>
</organism>
<proteinExistence type="predicted"/>
<dbReference type="EMBL" id="GBXM01049718">
    <property type="protein sequence ID" value="JAH58859.1"/>
    <property type="molecule type" value="Transcribed_RNA"/>
</dbReference>
<protein>
    <submittedName>
        <fullName evidence="1">Uncharacterized protein</fullName>
    </submittedName>
</protein>
<dbReference type="AlphaFoldDB" id="A0A0E9TYY0"/>
<accession>A0A0E9TYY0</accession>
<name>A0A0E9TYY0_ANGAN</name>
<reference evidence="1" key="1">
    <citation type="submission" date="2014-11" db="EMBL/GenBank/DDBJ databases">
        <authorList>
            <person name="Amaro Gonzalez C."/>
        </authorList>
    </citation>
    <scope>NUCLEOTIDE SEQUENCE</scope>
</reference>
<evidence type="ECO:0000313" key="1">
    <source>
        <dbReference type="EMBL" id="JAH58859.1"/>
    </source>
</evidence>